<feature type="transmembrane region" description="Helical" evidence="2">
    <location>
        <begin position="30"/>
        <end position="55"/>
    </location>
</feature>
<evidence type="ECO:0000313" key="4">
    <source>
        <dbReference type="EMBL" id="ULP44509.1"/>
    </source>
</evidence>
<feature type="transmembrane region" description="Helical" evidence="2">
    <location>
        <begin position="135"/>
        <end position="158"/>
    </location>
</feature>
<feature type="transmembrane region" description="Helical" evidence="2">
    <location>
        <begin position="170"/>
        <end position="187"/>
    </location>
</feature>
<evidence type="ECO:0000256" key="1">
    <source>
        <dbReference type="SAM" id="MobiDB-lite"/>
    </source>
</evidence>
<gene>
    <name evidence="3" type="ORF">BN1232_02535</name>
    <name evidence="4" type="ORF">MJO58_11640</name>
</gene>
<feature type="transmembrane region" description="Helical" evidence="2">
    <location>
        <begin position="404"/>
        <end position="425"/>
    </location>
</feature>
<keyword evidence="2" id="KW-0812">Transmembrane</keyword>
<feature type="region of interest" description="Disordered" evidence="1">
    <location>
        <begin position="475"/>
        <end position="497"/>
    </location>
</feature>
<evidence type="ECO:0000256" key="2">
    <source>
        <dbReference type="SAM" id="Phobius"/>
    </source>
</evidence>
<sequence length="497" mass="52470">MNQPAKSRRGPVAAFRDGYSAVTAQSPRTILLGTILLASALSGFTGFVLTQYFAIDAISSLLAFPYADCYLDWGTNIGRHCFSDYAYEVMFGMRANPWQPFEIILQPDIHQMAVNNYPAAGTLPPLIFGWIGKLLGAPVIGVLGYLLALAVAVLSPAVWAARGARGLERIVVFVACGAAAVPVWSVIDRANSVGFLAPIGLVFLIALVRQRWGLATAMVVLAALLKPQFVVLAIVLFAVRQWRWGGIAIGGAVVLNAAAYLFWPQDFPHTIMQSAASTLGYASGSVGVVATSNVSFSRSLLLAPDILMFMQTGGKMPDGYLAGPRALIGYVVLAIVIVAVLALGRRIPPVMAGIVLLVTASLFPIVSMSYYFVFALPIAALLVRDPDGEPGSGIFDRLAAVAGGHRTVGIWLSLSTALTIATIALPSPPMQVLLYRKDGPPISELTVLTTATLVPMLWLVTIAIVIVTYARKTSAAGSPPEASTATESPEPASTSAS</sequence>
<feature type="transmembrane region" description="Helical" evidence="2">
    <location>
        <begin position="326"/>
        <end position="344"/>
    </location>
</feature>
<feature type="transmembrane region" description="Helical" evidence="2">
    <location>
        <begin position="215"/>
        <end position="238"/>
    </location>
</feature>
<name>A0A0E4CN34_MYCLN</name>
<feature type="compositionally biased region" description="Polar residues" evidence="1">
    <location>
        <begin position="481"/>
        <end position="497"/>
    </location>
</feature>
<keyword evidence="6" id="KW-1185">Reference proteome</keyword>
<protein>
    <submittedName>
        <fullName evidence="4">DUF2029 domain-containing protein</fullName>
    </submittedName>
    <submittedName>
        <fullName evidence="3">Membrane protein</fullName>
    </submittedName>
</protein>
<feature type="transmembrane region" description="Helical" evidence="2">
    <location>
        <begin position="350"/>
        <end position="383"/>
    </location>
</feature>
<reference evidence="3 5" key="1">
    <citation type="submission" date="2015-03" db="EMBL/GenBank/DDBJ databases">
        <authorList>
            <person name="Urmite Genomes"/>
        </authorList>
    </citation>
    <scope>NUCLEOTIDE SEQUENCE [LARGE SCALE GENOMIC DNA]</scope>
    <source>
        <strain evidence="3 5">CSUR P1491</strain>
    </source>
</reference>
<organism evidence="3 5">
    <name type="scientific">Mycobacterium lentiflavum</name>
    <dbReference type="NCBI Taxonomy" id="141349"/>
    <lineage>
        <taxon>Bacteria</taxon>
        <taxon>Bacillati</taxon>
        <taxon>Actinomycetota</taxon>
        <taxon>Actinomycetes</taxon>
        <taxon>Mycobacteriales</taxon>
        <taxon>Mycobacteriaceae</taxon>
        <taxon>Mycobacterium</taxon>
        <taxon>Mycobacterium simiae complex</taxon>
    </lineage>
</organism>
<feature type="transmembrane region" description="Helical" evidence="2">
    <location>
        <begin position="445"/>
        <end position="470"/>
    </location>
</feature>
<dbReference type="STRING" id="141349.BN1232_02535"/>
<accession>A0A0E4CN34</accession>
<dbReference type="RefSeq" id="WP_090608861.1">
    <property type="nucleotide sequence ID" value="NZ_CP092423.2"/>
</dbReference>
<evidence type="ECO:0000313" key="6">
    <source>
        <dbReference type="Proteomes" id="UP001055171"/>
    </source>
</evidence>
<proteinExistence type="predicted"/>
<dbReference type="Proteomes" id="UP000199251">
    <property type="component" value="Unassembled WGS sequence"/>
</dbReference>
<dbReference type="AlphaFoldDB" id="A0A0E4CN34"/>
<reference evidence="4" key="2">
    <citation type="submission" date="2022-08" db="EMBL/GenBank/DDBJ databases">
        <title>Complete genome sequence of 14 non-tuberculosis mycobacteria type-strains.</title>
        <authorList>
            <person name="Igarashi Y."/>
            <person name="Osugi A."/>
            <person name="Mitarai S."/>
        </authorList>
    </citation>
    <scope>NUCLEOTIDE SEQUENCE</scope>
    <source>
        <strain evidence="4">ATCC 51985</strain>
    </source>
</reference>
<keyword evidence="2" id="KW-1133">Transmembrane helix</keyword>
<dbReference type="OrthoDB" id="4669379at2"/>
<evidence type="ECO:0000313" key="3">
    <source>
        <dbReference type="EMBL" id="CQD13094.1"/>
    </source>
</evidence>
<dbReference type="EMBL" id="CTEE01000001">
    <property type="protein sequence ID" value="CQD13094.1"/>
    <property type="molecule type" value="Genomic_DNA"/>
</dbReference>
<keyword evidence="2" id="KW-0472">Membrane</keyword>
<dbReference type="EMBL" id="CP092423">
    <property type="protein sequence ID" value="ULP44509.1"/>
    <property type="molecule type" value="Genomic_DNA"/>
</dbReference>
<evidence type="ECO:0000313" key="5">
    <source>
        <dbReference type="Proteomes" id="UP000199251"/>
    </source>
</evidence>
<feature type="transmembrane region" description="Helical" evidence="2">
    <location>
        <begin position="244"/>
        <end position="263"/>
    </location>
</feature>
<dbReference type="Proteomes" id="UP001055171">
    <property type="component" value="Chromosome"/>
</dbReference>
<feature type="transmembrane region" description="Helical" evidence="2">
    <location>
        <begin position="193"/>
        <end position="208"/>
    </location>
</feature>